<dbReference type="AlphaFoldDB" id="A0A0F9YG89"/>
<reference evidence="2" key="1">
    <citation type="journal article" date="2015" name="Nature">
        <title>Complex archaea that bridge the gap between prokaryotes and eukaryotes.</title>
        <authorList>
            <person name="Spang A."/>
            <person name="Saw J.H."/>
            <person name="Jorgensen S.L."/>
            <person name="Zaremba-Niedzwiedzka K."/>
            <person name="Martijn J."/>
            <person name="Lind A.E."/>
            <person name="van Eijk R."/>
            <person name="Schleper C."/>
            <person name="Guy L."/>
            <person name="Ettema T.J."/>
        </authorList>
    </citation>
    <scope>NUCLEOTIDE SEQUENCE</scope>
</reference>
<dbReference type="Pfam" id="PF00708">
    <property type="entry name" value="Acylphosphatase"/>
    <property type="match status" value="1"/>
</dbReference>
<dbReference type="InterPro" id="IPR001792">
    <property type="entry name" value="Acylphosphatase-like_dom"/>
</dbReference>
<feature type="domain" description="Acylphosphatase-like" evidence="1">
    <location>
        <begin position="6"/>
        <end position="92"/>
    </location>
</feature>
<protein>
    <recommendedName>
        <fullName evidence="1">Acylphosphatase-like domain-containing protein</fullName>
    </recommendedName>
</protein>
<organism evidence="2">
    <name type="scientific">marine sediment metagenome</name>
    <dbReference type="NCBI Taxonomy" id="412755"/>
    <lineage>
        <taxon>unclassified sequences</taxon>
        <taxon>metagenomes</taxon>
        <taxon>ecological metagenomes</taxon>
    </lineage>
</organism>
<comment type="caution">
    <text evidence="2">The sequence shown here is derived from an EMBL/GenBank/DDBJ whole genome shotgun (WGS) entry which is preliminary data.</text>
</comment>
<dbReference type="GO" id="GO:0003998">
    <property type="term" value="F:acylphosphatase activity"/>
    <property type="evidence" value="ECO:0007669"/>
    <property type="project" value="InterPro"/>
</dbReference>
<dbReference type="Gene3D" id="3.30.70.100">
    <property type="match status" value="1"/>
</dbReference>
<accession>A0A0F9YG89</accession>
<dbReference type="InterPro" id="IPR036046">
    <property type="entry name" value="Acylphosphatase-like_dom_sf"/>
</dbReference>
<dbReference type="SUPFAM" id="SSF54975">
    <property type="entry name" value="Acylphosphatase/BLUF domain-like"/>
    <property type="match status" value="1"/>
</dbReference>
<sequence>MTMAEQRIVIFLGNVQGVGFRFTACRVAGNYNVTGTARNCADGTVECVVEGEASEIDAFVAELSDSMAGCIRRKTEQTAPASGRFNSFGVTY</sequence>
<dbReference type="PROSITE" id="PS51160">
    <property type="entry name" value="ACYLPHOSPHATASE_3"/>
    <property type="match status" value="1"/>
</dbReference>
<evidence type="ECO:0000313" key="2">
    <source>
        <dbReference type="EMBL" id="KKO11247.1"/>
    </source>
</evidence>
<dbReference type="PANTHER" id="PTHR47268">
    <property type="entry name" value="ACYLPHOSPHATASE"/>
    <property type="match status" value="1"/>
</dbReference>
<dbReference type="EMBL" id="LAZR01000003">
    <property type="protein sequence ID" value="KKO11247.1"/>
    <property type="molecule type" value="Genomic_DNA"/>
</dbReference>
<dbReference type="InterPro" id="IPR020456">
    <property type="entry name" value="Acylphosphatase"/>
</dbReference>
<name>A0A0F9YG89_9ZZZZ</name>
<evidence type="ECO:0000259" key="1">
    <source>
        <dbReference type="PROSITE" id="PS51160"/>
    </source>
</evidence>
<dbReference type="PANTHER" id="PTHR47268:SF4">
    <property type="entry name" value="ACYLPHOSPHATASE"/>
    <property type="match status" value="1"/>
</dbReference>
<gene>
    <name evidence="2" type="ORF">LCGC14_0017240</name>
</gene>
<proteinExistence type="predicted"/>